<dbReference type="Proteomes" id="UP001160625">
    <property type="component" value="Unassembled WGS sequence"/>
</dbReference>
<dbReference type="SMART" id="SM00448">
    <property type="entry name" value="REC"/>
    <property type="match status" value="1"/>
</dbReference>
<feature type="modified residue" description="4-aspartylphosphate" evidence="2">
    <location>
        <position position="55"/>
    </location>
</feature>
<reference evidence="4" key="1">
    <citation type="submission" date="2023-04" db="EMBL/GenBank/DDBJ databases">
        <title>Sphingomonas sp. MAHUQ-71 isolated from rice field.</title>
        <authorList>
            <person name="Huq M.A."/>
        </authorList>
    </citation>
    <scope>NUCLEOTIDE SEQUENCE</scope>
    <source>
        <strain evidence="4">MAHUQ-71</strain>
    </source>
</reference>
<dbReference type="RefSeq" id="WP_281043316.1">
    <property type="nucleotide sequence ID" value="NZ_JARYGZ010000001.1"/>
</dbReference>
<dbReference type="InterPro" id="IPR011006">
    <property type="entry name" value="CheY-like_superfamily"/>
</dbReference>
<evidence type="ECO:0000313" key="4">
    <source>
        <dbReference type="EMBL" id="MDH7637986.1"/>
    </source>
</evidence>
<organism evidence="4 5">
    <name type="scientific">Sphingomonas oryzagri</name>
    <dbReference type="NCBI Taxonomy" id="3042314"/>
    <lineage>
        <taxon>Bacteria</taxon>
        <taxon>Pseudomonadati</taxon>
        <taxon>Pseudomonadota</taxon>
        <taxon>Alphaproteobacteria</taxon>
        <taxon>Sphingomonadales</taxon>
        <taxon>Sphingomonadaceae</taxon>
        <taxon>Sphingomonas</taxon>
    </lineage>
</organism>
<evidence type="ECO:0000259" key="3">
    <source>
        <dbReference type="PROSITE" id="PS50110"/>
    </source>
</evidence>
<dbReference type="InterPro" id="IPR001789">
    <property type="entry name" value="Sig_transdc_resp-reg_receiver"/>
</dbReference>
<dbReference type="Gene3D" id="3.40.50.2300">
    <property type="match status" value="1"/>
</dbReference>
<dbReference type="EMBL" id="JARYGZ010000001">
    <property type="protein sequence ID" value="MDH7637986.1"/>
    <property type="molecule type" value="Genomic_DNA"/>
</dbReference>
<dbReference type="Pfam" id="PF00072">
    <property type="entry name" value="Response_reg"/>
    <property type="match status" value="1"/>
</dbReference>
<dbReference type="PANTHER" id="PTHR44591">
    <property type="entry name" value="STRESS RESPONSE REGULATOR PROTEIN 1"/>
    <property type="match status" value="1"/>
</dbReference>
<keyword evidence="1 2" id="KW-0597">Phosphoprotein</keyword>
<evidence type="ECO:0000256" key="2">
    <source>
        <dbReference type="PROSITE-ProRule" id="PRU00169"/>
    </source>
</evidence>
<sequence>MTSRSILIVEDESLIAMMLEDFIDSLGHAVAGTEDTVEGALAQTEAGGFDLAILDVHLHGKACWPVADALADRDIPFILATGGHTEEPPARHAAAPVLSKPFTLNGIEQAIDAVG</sequence>
<name>A0ABT6N0Y4_9SPHN</name>
<keyword evidence="5" id="KW-1185">Reference proteome</keyword>
<dbReference type="InterPro" id="IPR050595">
    <property type="entry name" value="Bact_response_regulator"/>
</dbReference>
<dbReference type="PROSITE" id="PS50110">
    <property type="entry name" value="RESPONSE_REGULATORY"/>
    <property type="match status" value="1"/>
</dbReference>
<accession>A0ABT6N0Y4</accession>
<dbReference type="SUPFAM" id="SSF52172">
    <property type="entry name" value="CheY-like"/>
    <property type="match status" value="1"/>
</dbReference>
<evidence type="ECO:0000313" key="5">
    <source>
        <dbReference type="Proteomes" id="UP001160625"/>
    </source>
</evidence>
<proteinExistence type="predicted"/>
<protein>
    <submittedName>
        <fullName evidence="4">Response regulator</fullName>
    </submittedName>
</protein>
<feature type="domain" description="Response regulatory" evidence="3">
    <location>
        <begin position="5"/>
        <end position="115"/>
    </location>
</feature>
<dbReference type="PANTHER" id="PTHR44591:SF24">
    <property type="entry name" value="PROTEIN-GLUTAMATE METHYLESTERASE_PROTEIN-GLUTAMINE GLUTAMINASE 1"/>
    <property type="match status" value="1"/>
</dbReference>
<evidence type="ECO:0000256" key="1">
    <source>
        <dbReference type="ARBA" id="ARBA00022553"/>
    </source>
</evidence>
<comment type="caution">
    <text evidence="4">The sequence shown here is derived from an EMBL/GenBank/DDBJ whole genome shotgun (WGS) entry which is preliminary data.</text>
</comment>
<gene>
    <name evidence="4" type="ORF">QGN17_04515</name>
</gene>